<evidence type="ECO:0000313" key="4">
    <source>
        <dbReference type="Proteomes" id="UP000092871"/>
    </source>
</evidence>
<name>A0A1C3JV22_9GAMM</name>
<dbReference type="CDD" id="cd00754">
    <property type="entry name" value="Ubl_MoaD"/>
    <property type="match status" value="1"/>
</dbReference>
<dbReference type="Proteomes" id="UP000092840">
    <property type="component" value="Unassembled WGS sequence"/>
</dbReference>
<protein>
    <submittedName>
        <fullName evidence="1">Molybdopterin synthase sulfur carrier subunit</fullName>
    </submittedName>
</protein>
<organism evidence="1 4">
    <name type="scientific">Marinomonas gallaica</name>
    <dbReference type="NCBI Taxonomy" id="1806667"/>
    <lineage>
        <taxon>Bacteria</taxon>
        <taxon>Pseudomonadati</taxon>
        <taxon>Pseudomonadota</taxon>
        <taxon>Gammaproteobacteria</taxon>
        <taxon>Oceanospirillales</taxon>
        <taxon>Oceanospirillaceae</taxon>
        <taxon>Marinomonas</taxon>
    </lineage>
</organism>
<sequence>MANVKIVFFASLRENMQCDELERSFDAPLTVRQLKEQLASELNQPSLLTEKVKAAIDFDFARDEDLIDVLTVKEVAFFPPVTGG</sequence>
<dbReference type="SUPFAM" id="SSF54285">
    <property type="entry name" value="MoaD/ThiS"/>
    <property type="match status" value="1"/>
</dbReference>
<dbReference type="RefSeq" id="WP_067038194.1">
    <property type="nucleotide sequence ID" value="NZ_CP187511.1"/>
</dbReference>
<dbReference type="Gene3D" id="3.10.20.30">
    <property type="match status" value="1"/>
</dbReference>
<keyword evidence="3" id="KW-1185">Reference proteome</keyword>
<dbReference type="Proteomes" id="UP000092871">
    <property type="component" value="Unassembled WGS sequence"/>
</dbReference>
<gene>
    <name evidence="1" type="primary">moaD</name>
    <name evidence="1" type="ORF">MGA5115_03133</name>
    <name evidence="2" type="ORF">MGA5116_02537</name>
</gene>
<dbReference type="Pfam" id="PF02597">
    <property type="entry name" value="ThiS"/>
    <property type="match status" value="1"/>
</dbReference>
<evidence type="ECO:0000313" key="1">
    <source>
        <dbReference type="EMBL" id="SBT18972.1"/>
    </source>
</evidence>
<accession>A0A1C3JV22</accession>
<reference evidence="2 3" key="2">
    <citation type="submission" date="2016-06" db="EMBL/GenBank/DDBJ databases">
        <authorList>
            <person name="Rodrigo-Torres L."/>
            <person name="Arahal D.R."/>
        </authorList>
    </citation>
    <scope>NUCLEOTIDE SEQUENCE [LARGE SCALE GENOMIC DNA]</scope>
    <source>
        <strain evidence="2 3">CECT 5116</strain>
    </source>
</reference>
<reference evidence="1 4" key="1">
    <citation type="submission" date="2016-06" db="EMBL/GenBank/DDBJ databases">
        <authorList>
            <person name="Kjaerup R.B."/>
            <person name="Dalgaard T.S."/>
            <person name="Juul-Madsen H.R."/>
        </authorList>
    </citation>
    <scope>NUCLEOTIDE SEQUENCE [LARGE SCALE GENOMIC DNA]</scope>
    <source>
        <strain evidence="1 4">CECT 5115</strain>
    </source>
</reference>
<dbReference type="EMBL" id="FLRA01000023">
    <property type="protein sequence ID" value="SBT18972.1"/>
    <property type="molecule type" value="Genomic_DNA"/>
</dbReference>
<proteinExistence type="predicted"/>
<dbReference type="InterPro" id="IPR012675">
    <property type="entry name" value="Beta-grasp_dom_sf"/>
</dbReference>
<evidence type="ECO:0000313" key="2">
    <source>
        <dbReference type="EMBL" id="SBT21927.1"/>
    </source>
</evidence>
<dbReference type="OrthoDB" id="9801945at2"/>
<dbReference type="AlphaFoldDB" id="A0A1C3JV22"/>
<dbReference type="EMBL" id="FLRB01000013">
    <property type="protein sequence ID" value="SBT21927.1"/>
    <property type="molecule type" value="Genomic_DNA"/>
</dbReference>
<evidence type="ECO:0000313" key="3">
    <source>
        <dbReference type="Proteomes" id="UP000092840"/>
    </source>
</evidence>
<dbReference type="InterPro" id="IPR016155">
    <property type="entry name" value="Mopterin_synth/thiamin_S_b"/>
</dbReference>
<dbReference type="InterPro" id="IPR003749">
    <property type="entry name" value="ThiS/MoaD-like"/>
</dbReference>